<sequence>MPSKADVKAWKAQLVAQAEQQILKLTDSDRFKQYLNTLSKFHHYSARNIDLIYAQNPQATQVAGFKQWQTTFNRTVNRGEKAIRIAAPIIKKLTPAEKKRLDTTDERAIVGYRYLPVFDVSQTSGEPVLSAKDFVKENLADHQNVTSLYNAFKDYLNQQTDLKVSEVPLATLNGAKGYFQPSTNEIVIGGDEPDNALKLKTLYHEYAHSQLHGLKSAFKDRPRAYRETQAEAVAYVAMQNIGVDTGNYSLGYVATWAKDKAVIHSALSEIQQVSNKVIELSDGLTKQLGLQEAQKEPEHDLKKLSAQELNKSYQGLQQQVQQARNPQQKSELKNKLNDIHHEISKRTQKQLQAFAEQNPEIKQPESKLDQSLKR</sequence>
<dbReference type="EMBL" id="AZDK01000039">
    <property type="protein sequence ID" value="KRK55554.1"/>
    <property type="molecule type" value="Genomic_DNA"/>
</dbReference>
<dbReference type="GO" id="GO:0003697">
    <property type="term" value="F:single-stranded DNA binding"/>
    <property type="evidence" value="ECO:0007669"/>
    <property type="project" value="InterPro"/>
</dbReference>
<dbReference type="AlphaFoldDB" id="C8P411"/>
<feature type="region of interest" description="Disordered" evidence="1">
    <location>
        <begin position="316"/>
        <end position="374"/>
    </location>
</feature>
<dbReference type="HOGENOM" id="CLU_012069_1_2_9"/>
<reference evidence="4 6" key="2">
    <citation type="journal article" date="2015" name="Genome Announc.">
        <title>Expanding the biotechnology potential of lactobacilli through comparative genomics of 213 strains and associated genera.</title>
        <authorList>
            <person name="Sun Z."/>
            <person name="Harris H.M."/>
            <person name="McCann A."/>
            <person name="Guo C."/>
            <person name="Argimon S."/>
            <person name="Zhang W."/>
            <person name="Yang X."/>
            <person name="Jeffery I.B."/>
            <person name="Cooney J.C."/>
            <person name="Kagawa T.F."/>
            <person name="Liu W."/>
            <person name="Song Y."/>
            <person name="Salvetti E."/>
            <person name="Wrobel A."/>
            <person name="Rasinkangas P."/>
            <person name="Parkhill J."/>
            <person name="Rea M.C."/>
            <person name="O'Sullivan O."/>
            <person name="Ritari J."/>
            <person name="Douillard F.P."/>
            <person name="Paul Ross R."/>
            <person name="Yang R."/>
            <person name="Briner A.E."/>
            <person name="Felis G.E."/>
            <person name="de Vos W.M."/>
            <person name="Barrangou R."/>
            <person name="Klaenhammer T.R."/>
            <person name="Caufield P.W."/>
            <person name="Cui Y."/>
            <person name="Zhang H."/>
            <person name="O'Toole P.W."/>
        </authorList>
    </citation>
    <scope>NUCLEOTIDE SEQUENCE [LARGE SCALE GENOMIC DNA]</scope>
    <source>
        <strain evidence="4 6">DSM 16041</strain>
    </source>
</reference>
<evidence type="ECO:0000313" key="4">
    <source>
        <dbReference type="EMBL" id="KRK55554.1"/>
    </source>
</evidence>
<comment type="caution">
    <text evidence="3">The sequence shown here is derived from an EMBL/GenBank/DDBJ whole genome shotgun (WGS) entry which is preliminary data.</text>
</comment>
<dbReference type="Proteomes" id="UP000051883">
    <property type="component" value="Unassembled WGS sequence"/>
</dbReference>
<accession>C8P411</accession>
<feature type="compositionally biased region" description="Basic and acidic residues" evidence="1">
    <location>
        <begin position="330"/>
        <end position="345"/>
    </location>
</feature>
<dbReference type="Proteomes" id="UP000003675">
    <property type="component" value="Unassembled WGS sequence"/>
</dbReference>
<proteinExistence type="predicted"/>
<dbReference type="Pfam" id="PF08401">
    <property type="entry name" value="ArdcN"/>
    <property type="match status" value="1"/>
</dbReference>
<evidence type="ECO:0000313" key="6">
    <source>
        <dbReference type="Proteomes" id="UP000051883"/>
    </source>
</evidence>
<protein>
    <recommendedName>
        <fullName evidence="2">N-terminal domain-containing protein</fullName>
    </recommendedName>
</protein>
<feature type="compositionally biased region" description="Basic and acidic residues" evidence="1">
    <location>
        <begin position="362"/>
        <end position="374"/>
    </location>
</feature>
<gene>
    <name evidence="4" type="ORF">FC31_GL001427</name>
    <name evidence="3" type="ORF">HMPREF0494_0055</name>
</gene>
<evidence type="ECO:0000313" key="5">
    <source>
        <dbReference type="Proteomes" id="UP000003675"/>
    </source>
</evidence>
<dbReference type="InterPro" id="IPR013610">
    <property type="entry name" value="ArdC_N"/>
</dbReference>
<evidence type="ECO:0000259" key="2">
    <source>
        <dbReference type="Pfam" id="PF08401"/>
    </source>
</evidence>
<dbReference type="OrthoDB" id="9803716at2"/>
<keyword evidence="6" id="KW-1185">Reference proteome</keyword>
<dbReference type="STRING" id="525309.HMPREF0494_0055"/>
<dbReference type="RefSeq" id="WP_007124623.1">
    <property type="nucleotide sequence ID" value="NZ_AZDK01000039.1"/>
</dbReference>
<evidence type="ECO:0000313" key="3">
    <source>
        <dbReference type="EMBL" id="EEW54752.1"/>
    </source>
</evidence>
<dbReference type="EMBL" id="ACLL01000003">
    <property type="protein sequence ID" value="EEW54752.1"/>
    <property type="molecule type" value="Genomic_DNA"/>
</dbReference>
<reference evidence="3 5" key="1">
    <citation type="submission" date="2009-09" db="EMBL/GenBank/DDBJ databases">
        <authorList>
            <person name="Qin X."/>
            <person name="Bachman B."/>
            <person name="Battles P."/>
            <person name="Bell A."/>
            <person name="Bess C."/>
            <person name="Bickham C."/>
            <person name="Chaboub L."/>
            <person name="Chen D."/>
            <person name="Coyle M."/>
            <person name="Deiros D.R."/>
            <person name="Dinh H."/>
            <person name="Forbes L."/>
            <person name="Fowler G."/>
            <person name="Francisco L."/>
            <person name="Fu Q."/>
            <person name="Gubbala S."/>
            <person name="Hale W."/>
            <person name="Han Y."/>
            <person name="Hemphill L."/>
            <person name="Highlander S.K."/>
            <person name="Hirani K."/>
            <person name="Hogues M."/>
            <person name="Jackson L."/>
            <person name="Jakkamsetti A."/>
            <person name="Javaid M."/>
            <person name="Jiang H."/>
            <person name="Korchina V."/>
            <person name="Kovar C."/>
            <person name="Lara F."/>
            <person name="Lee S."/>
            <person name="Mata R."/>
            <person name="Mathew T."/>
            <person name="Moen C."/>
            <person name="Morales K."/>
            <person name="Munidasa M."/>
            <person name="Nazareth L."/>
            <person name="Ngo R."/>
            <person name="Nguyen L."/>
            <person name="Okwuonu G."/>
            <person name="Ongeri F."/>
            <person name="Patil S."/>
            <person name="Petrosino J."/>
            <person name="Pham C."/>
            <person name="Pham P."/>
            <person name="Pu L.-L."/>
            <person name="Puazo M."/>
            <person name="Raj R."/>
            <person name="Reid J."/>
            <person name="Rouhana J."/>
            <person name="Saada N."/>
            <person name="Shang Y."/>
            <person name="Simmons D."/>
            <person name="Thornton R."/>
            <person name="Warren J."/>
            <person name="Weissenberger G."/>
            <person name="Zhang J."/>
            <person name="Zhang L."/>
            <person name="Zhou C."/>
            <person name="Zhu D."/>
            <person name="Muzny D."/>
            <person name="Worley K."/>
            <person name="Gibbs R."/>
        </authorList>
    </citation>
    <scope>NUCLEOTIDE SEQUENCE [LARGE SCALE GENOMIC DNA]</scope>
    <source>
        <strain evidence="3 5">DSM 16041</strain>
    </source>
</reference>
<evidence type="ECO:0000256" key="1">
    <source>
        <dbReference type="SAM" id="MobiDB-lite"/>
    </source>
</evidence>
<organism evidence="3 5">
    <name type="scientific">Limosilactobacillus antri DSM 16041</name>
    <dbReference type="NCBI Taxonomy" id="525309"/>
    <lineage>
        <taxon>Bacteria</taxon>
        <taxon>Bacillati</taxon>
        <taxon>Bacillota</taxon>
        <taxon>Bacilli</taxon>
        <taxon>Lactobacillales</taxon>
        <taxon>Lactobacillaceae</taxon>
        <taxon>Limosilactobacillus</taxon>
    </lineage>
</organism>
<dbReference type="PATRIC" id="fig|525309.8.peg.1451"/>
<feature type="compositionally biased region" description="Low complexity" evidence="1">
    <location>
        <begin position="317"/>
        <end position="328"/>
    </location>
</feature>
<feature type="domain" description="N-terminal" evidence="2">
    <location>
        <begin position="27"/>
        <end position="109"/>
    </location>
</feature>
<name>C8P411_9LACO</name>
<dbReference type="eggNOG" id="COG4227">
    <property type="taxonomic scope" value="Bacteria"/>
</dbReference>